<evidence type="ECO:0000256" key="3">
    <source>
        <dbReference type="ARBA" id="ARBA00022748"/>
    </source>
</evidence>
<dbReference type="Pfam" id="PF23892">
    <property type="entry name" value="Ig_CycH"/>
    <property type="match status" value="1"/>
</dbReference>
<dbReference type="GO" id="GO:0005886">
    <property type="term" value="C:plasma membrane"/>
    <property type="evidence" value="ECO:0007669"/>
    <property type="project" value="TreeGrafter"/>
</dbReference>
<reference evidence="9" key="1">
    <citation type="submission" date="2023-01" db="EMBL/GenBank/DDBJ databases">
        <title>Biogeochemical cycle of methane in antarctic sediments.</title>
        <authorList>
            <person name="Roldan D.M."/>
            <person name="Menes R.J."/>
        </authorList>
    </citation>
    <scope>NUCLEOTIDE SEQUENCE [LARGE SCALE GENOMIC DNA]</scope>
    <source>
        <strain evidence="9">K-2018 MAG008</strain>
    </source>
</reference>
<dbReference type="InterPro" id="IPR017560">
    <property type="entry name" value="Cyt_c_biogenesis_CcmI"/>
</dbReference>
<dbReference type="Proteomes" id="UP001160519">
    <property type="component" value="Unassembled WGS sequence"/>
</dbReference>
<feature type="domain" description="Cytochrome c-type biogenesis protein H TPR" evidence="8">
    <location>
        <begin position="141"/>
        <end position="277"/>
    </location>
</feature>
<evidence type="ECO:0000259" key="8">
    <source>
        <dbReference type="Pfam" id="PF23914"/>
    </source>
</evidence>
<keyword evidence="10" id="KW-1185">Reference proteome</keyword>
<dbReference type="InterPro" id="IPR051263">
    <property type="entry name" value="C-type_cytochrome_biogenesis"/>
</dbReference>
<dbReference type="Pfam" id="PF23914">
    <property type="entry name" value="TPR_CcmH_CycH"/>
    <property type="match status" value="1"/>
</dbReference>
<keyword evidence="6" id="KW-0472">Membrane</keyword>
<dbReference type="GO" id="GO:0030313">
    <property type="term" value="C:cell envelope"/>
    <property type="evidence" value="ECO:0007669"/>
    <property type="project" value="UniProtKB-SubCell"/>
</dbReference>
<dbReference type="InterPro" id="IPR011990">
    <property type="entry name" value="TPR-like_helical_dom_sf"/>
</dbReference>
<dbReference type="Gene3D" id="1.25.40.10">
    <property type="entry name" value="Tetratricopeptide repeat domain"/>
    <property type="match status" value="1"/>
</dbReference>
<evidence type="ECO:0000313" key="9">
    <source>
        <dbReference type="EMBL" id="MDI1229641.1"/>
    </source>
</evidence>
<dbReference type="SUPFAM" id="SSF48452">
    <property type="entry name" value="TPR-like"/>
    <property type="match status" value="1"/>
</dbReference>
<evidence type="ECO:0000313" key="10">
    <source>
        <dbReference type="Proteomes" id="UP001160519"/>
    </source>
</evidence>
<dbReference type="PROSITE" id="PS50005">
    <property type="entry name" value="TPR"/>
    <property type="match status" value="1"/>
</dbReference>
<comment type="caution">
    <text evidence="9">The sequence shown here is derived from an EMBL/GenBank/DDBJ whole genome shotgun (WGS) entry which is preliminary data.</text>
</comment>
<comment type="subcellular location">
    <subcellularLocation>
        <location evidence="1">Cell envelope</location>
    </subcellularLocation>
</comment>
<dbReference type="InterPro" id="IPR056413">
    <property type="entry name" value="TPR_CcmH_CycH"/>
</dbReference>
<evidence type="ECO:0000256" key="2">
    <source>
        <dbReference type="ARBA" id="ARBA00022737"/>
    </source>
</evidence>
<feature type="domain" description="Cytochrome c-type biogenesis protein H Ig-like" evidence="7">
    <location>
        <begin position="320"/>
        <end position="427"/>
    </location>
</feature>
<protein>
    <submittedName>
        <fullName evidence="9">C-type cytochrome biogenesis protein CcmI</fullName>
    </submittedName>
</protein>
<evidence type="ECO:0000256" key="1">
    <source>
        <dbReference type="ARBA" id="ARBA00004196"/>
    </source>
</evidence>
<sequence>MLFLLIVSVMTLAAFLIVLPPLWRKHPVAAADQDQRNIAIARQRLTELKEQLQNGALGQALYEEQLVELEQALSDDLDIHSHVKTSSSLGNRSLRCSTSCIHAVEGRWMAWVLILAIPSVAGLLYWTLGNYQSLSRVPQTAAANQATPEREKMISMVAGLAERLEKQPDDALGWTMLGRSYKYLQQNDKAVDAFEHAYKLLGDQPEIMLLYADALAFANNEQLAGKPSELVFKALAMEPDNVTGLWLGGMAKAQTGDFTAAMDLWKKLEALLPPGSEAQQEIQVLLAKLATQIPEGAAQAESKPVQAKATPAQPANAVSINIQVSLAPELQKSASPTDTVFIYAQALSGPKMPLAIVRKQVSDLPLTVELTDAMAMMPTMKLSNFEQVKLLARISKSGDAMQQSGDLIGVIEQATLADKSLKKIVVNNSIK</sequence>
<feature type="repeat" description="TPR" evidence="5">
    <location>
        <begin position="171"/>
        <end position="204"/>
    </location>
</feature>
<evidence type="ECO:0000259" key="7">
    <source>
        <dbReference type="Pfam" id="PF23892"/>
    </source>
</evidence>
<keyword evidence="3" id="KW-0201">Cytochrome c-type biogenesis</keyword>
<evidence type="ECO:0000256" key="4">
    <source>
        <dbReference type="ARBA" id="ARBA00022803"/>
    </source>
</evidence>
<keyword evidence="6" id="KW-1133">Transmembrane helix</keyword>
<dbReference type="GO" id="GO:0017004">
    <property type="term" value="P:cytochrome complex assembly"/>
    <property type="evidence" value="ECO:0007669"/>
    <property type="project" value="UniProtKB-KW"/>
</dbReference>
<dbReference type="AlphaFoldDB" id="A0AA43Q151"/>
<dbReference type="EMBL" id="JAQSDF010000001">
    <property type="protein sequence ID" value="MDI1229641.1"/>
    <property type="molecule type" value="Genomic_DNA"/>
</dbReference>
<evidence type="ECO:0000256" key="6">
    <source>
        <dbReference type="SAM" id="Phobius"/>
    </source>
</evidence>
<dbReference type="PANTHER" id="PTHR47870:SF4">
    <property type="entry name" value="CYTOCHROME C-TYPE BIOGENESIS PROTEIN CYCH"/>
    <property type="match status" value="1"/>
</dbReference>
<dbReference type="InterPro" id="IPR056412">
    <property type="entry name" value="Ig_CycH"/>
</dbReference>
<gene>
    <name evidence="9" type="primary">ccmI</name>
    <name evidence="9" type="ORF">PSU93_00630</name>
</gene>
<keyword evidence="4 5" id="KW-0802">TPR repeat</keyword>
<name>A0AA43Q151_9GAMM</name>
<evidence type="ECO:0000256" key="5">
    <source>
        <dbReference type="PROSITE-ProRule" id="PRU00339"/>
    </source>
</evidence>
<proteinExistence type="predicted"/>
<accession>A0AA43Q151</accession>
<keyword evidence="6" id="KW-0812">Transmembrane</keyword>
<dbReference type="NCBIfam" id="TIGR03142">
    <property type="entry name" value="cytochro_ccmI"/>
    <property type="match status" value="1"/>
</dbReference>
<keyword evidence="2" id="KW-0677">Repeat</keyword>
<feature type="transmembrane region" description="Helical" evidence="6">
    <location>
        <begin position="108"/>
        <end position="128"/>
    </location>
</feature>
<organism evidence="9 10">
    <name type="scientific">Candidatus Methylobacter titanis</name>
    <dbReference type="NCBI Taxonomy" id="3053457"/>
    <lineage>
        <taxon>Bacteria</taxon>
        <taxon>Pseudomonadati</taxon>
        <taxon>Pseudomonadota</taxon>
        <taxon>Gammaproteobacteria</taxon>
        <taxon>Methylococcales</taxon>
        <taxon>Methylococcaceae</taxon>
        <taxon>Methylobacter</taxon>
    </lineage>
</organism>
<dbReference type="InterPro" id="IPR019734">
    <property type="entry name" value="TPR_rpt"/>
</dbReference>
<dbReference type="PANTHER" id="PTHR47870">
    <property type="entry name" value="CYTOCHROME C-TYPE BIOGENESIS PROTEIN CCMH"/>
    <property type="match status" value="1"/>
</dbReference>